<gene>
    <name evidence="1" type="ORF">GOQ27_03495</name>
</gene>
<dbReference type="InterPro" id="IPR045507">
    <property type="entry name" value="DUF6483"/>
</dbReference>
<keyword evidence="2" id="KW-1185">Reference proteome</keyword>
<sequence length="119" mass="14316">MFQQDYVMRMIRDIIRFLAKVLLKKDTVYYEFVEKENYTQTDYLHKELITLIQKGKINEAENLLFKKLDPSNKKHIELALDFYQRLNSLDDKFLEDNDFSREEIEDGVKEIAKKFGISI</sequence>
<dbReference type="EMBL" id="WSFT01000016">
    <property type="protein sequence ID" value="MBS4537510.1"/>
    <property type="molecule type" value="Genomic_DNA"/>
</dbReference>
<dbReference type="Pfam" id="PF20092">
    <property type="entry name" value="DUF6483"/>
    <property type="match status" value="1"/>
</dbReference>
<dbReference type="AlphaFoldDB" id="A0A942UT63"/>
<dbReference type="RefSeq" id="WP_203365433.1">
    <property type="nucleotide sequence ID" value="NZ_WSFT01000016.1"/>
</dbReference>
<name>A0A942UT63_9FIRM</name>
<accession>A0A942UT63</accession>
<reference evidence="1" key="1">
    <citation type="submission" date="2019-12" db="EMBL/GenBank/DDBJ databases">
        <title>Clostridiaceae gen. nov. sp. nov., isolated from sediment in Xinjiang, China.</title>
        <authorList>
            <person name="Zhang R."/>
        </authorList>
    </citation>
    <scope>NUCLEOTIDE SEQUENCE</scope>
    <source>
        <strain evidence="1">D2Q-11</strain>
    </source>
</reference>
<organism evidence="1 2">
    <name type="scientific">Anaeromonas frigoriresistens</name>
    <dbReference type="NCBI Taxonomy" id="2683708"/>
    <lineage>
        <taxon>Bacteria</taxon>
        <taxon>Bacillati</taxon>
        <taxon>Bacillota</taxon>
        <taxon>Tissierellia</taxon>
        <taxon>Tissierellales</taxon>
        <taxon>Thermohalobacteraceae</taxon>
        <taxon>Anaeromonas</taxon>
    </lineage>
</organism>
<dbReference type="Proteomes" id="UP000724672">
    <property type="component" value="Unassembled WGS sequence"/>
</dbReference>
<evidence type="ECO:0000313" key="1">
    <source>
        <dbReference type="EMBL" id="MBS4537510.1"/>
    </source>
</evidence>
<proteinExistence type="predicted"/>
<evidence type="ECO:0000313" key="2">
    <source>
        <dbReference type="Proteomes" id="UP000724672"/>
    </source>
</evidence>
<comment type="caution">
    <text evidence="1">The sequence shown here is derived from an EMBL/GenBank/DDBJ whole genome shotgun (WGS) entry which is preliminary data.</text>
</comment>
<protein>
    <submittedName>
        <fullName evidence="1">Uncharacterized protein</fullName>
    </submittedName>
</protein>